<dbReference type="Gene3D" id="3.40.630.30">
    <property type="match status" value="1"/>
</dbReference>
<dbReference type="InterPro" id="IPR017853">
    <property type="entry name" value="GH"/>
</dbReference>
<accession>A0A367YM89</accession>
<keyword evidence="3" id="KW-0326">Glycosidase</keyword>
<dbReference type="SUPFAM" id="SSF51445">
    <property type="entry name" value="(Trans)glycosidases"/>
    <property type="match status" value="1"/>
</dbReference>
<dbReference type="OrthoDB" id="4215304at2759"/>
<dbReference type="GO" id="GO:0009254">
    <property type="term" value="P:peptidoglycan turnover"/>
    <property type="evidence" value="ECO:0007669"/>
    <property type="project" value="TreeGrafter"/>
</dbReference>
<dbReference type="InterPro" id="IPR036881">
    <property type="entry name" value="Glyco_hydro_3_C_sf"/>
</dbReference>
<dbReference type="AlphaFoldDB" id="A0A367YM89"/>
<dbReference type="SUPFAM" id="SSF55729">
    <property type="entry name" value="Acyl-CoA N-acyltransferases (Nat)"/>
    <property type="match status" value="1"/>
</dbReference>
<reference evidence="5 6" key="1">
    <citation type="submission" date="2018-06" db="EMBL/GenBank/DDBJ databases">
        <title>Whole genome sequencing of Candida tropicalis (genome annotated by CSBL at Korea University).</title>
        <authorList>
            <person name="Ahn J."/>
        </authorList>
    </citation>
    <scope>NUCLEOTIDE SEQUENCE [LARGE SCALE GENOMIC DNA]</scope>
    <source>
        <strain evidence="5 6">ATCC 20962</strain>
    </source>
</reference>
<dbReference type="STRING" id="5486.A0A367YM89"/>
<dbReference type="InterPro" id="IPR016181">
    <property type="entry name" value="Acyl_CoA_acyltransferase"/>
</dbReference>
<dbReference type="InterPro" id="IPR001764">
    <property type="entry name" value="Glyco_hydro_3_N"/>
</dbReference>
<evidence type="ECO:0000256" key="2">
    <source>
        <dbReference type="ARBA" id="ARBA00022801"/>
    </source>
</evidence>
<dbReference type="GO" id="GO:0005975">
    <property type="term" value="P:carbohydrate metabolic process"/>
    <property type="evidence" value="ECO:0007669"/>
    <property type="project" value="InterPro"/>
</dbReference>
<evidence type="ECO:0000256" key="3">
    <source>
        <dbReference type="ARBA" id="ARBA00023295"/>
    </source>
</evidence>
<proteinExistence type="inferred from homology"/>
<dbReference type="Gene3D" id="3.40.50.1700">
    <property type="entry name" value="Glycoside hydrolase family 3 C-terminal domain"/>
    <property type="match status" value="1"/>
</dbReference>
<evidence type="ECO:0000313" key="6">
    <source>
        <dbReference type="Proteomes" id="UP000253472"/>
    </source>
</evidence>
<organism evidence="5 6">
    <name type="scientific">Candida viswanathii</name>
    <dbReference type="NCBI Taxonomy" id="5486"/>
    <lineage>
        <taxon>Eukaryota</taxon>
        <taxon>Fungi</taxon>
        <taxon>Dikarya</taxon>
        <taxon>Ascomycota</taxon>
        <taxon>Saccharomycotina</taxon>
        <taxon>Pichiomycetes</taxon>
        <taxon>Debaryomycetaceae</taxon>
        <taxon>Candida/Lodderomyces clade</taxon>
        <taxon>Candida</taxon>
    </lineage>
</organism>
<keyword evidence="2" id="KW-0378">Hydrolase</keyword>
<name>A0A367YM89_9ASCO</name>
<gene>
    <name evidence="5" type="primary">nagZ_0</name>
    <name evidence="5" type="ORF">Cantr_01834</name>
</gene>
<dbReference type="Proteomes" id="UP000253472">
    <property type="component" value="Unassembled WGS sequence"/>
</dbReference>
<feature type="domain" description="Glycoside hydrolase family 3 N-terminal" evidence="4">
    <location>
        <begin position="23"/>
        <end position="310"/>
    </location>
</feature>
<evidence type="ECO:0000256" key="1">
    <source>
        <dbReference type="ARBA" id="ARBA00005336"/>
    </source>
</evidence>
<protein>
    <submittedName>
        <fullName evidence="5">Beta-hexosaminidase</fullName>
    </submittedName>
</protein>
<dbReference type="CDD" id="cd04301">
    <property type="entry name" value="NAT_SF"/>
    <property type="match status" value="1"/>
</dbReference>
<dbReference type="EMBL" id="QLNQ01000017">
    <property type="protein sequence ID" value="RCK66132.1"/>
    <property type="molecule type" value="Genomic_DNA"/>
</dbReference>
<comment type="caution">
    <text evidence="5">The sequence shown here is derived from an EMBL/GenBank/DDBJ whole genome shotgun (WGS) entry which is preliminary data.</text>
</comment>
<comment type="similarity">
    <text evidence="1">Belongs to the glycosyl hydrolase 3 family.</text>
</comment>
<keyword evidence="6" id="KW-1185">Reference proteome</keyword>
<dbReference type="PANTHER" id="PTHR30480:SF8">
    <property type="entry name" value="PUTATIVE (AFU_ORTHOLOGUE AFUA_8G04060)-RELATED"/>
    <property type="match status" value="1"/>
</dbReference>
<dbReference type="InterPro" id="IPR036962">
    <property type="entry name" value="Glyco_hydro_3_N_sf"/>
</dbReference>
<dbReference type="GO" id="GO:0004553">
    <property type="term" value="F:hydrolase activity, hydrolyzing O-glycosyl compounds"/>
    <property type="evidence" value="ECO:0007669"/>
    <property type="project" value="InterPro"/>
</dbReference>
<evidence type="ECO:0000313" key="5">
    <source>
        <dbReference type="EMBL" id="RCK66132.1"/>
    </source>
</evidence>
<sequence>MTMFYAGQLLCGGFQGTSVTPQAYHLIVEHRVSTMILSRKNAVSVEQMSKLIRDLQYIAMTQGRYRHPLMFAIDEEGGMSNALFDPDFLTQYPCAMGLAATGDPKLVYEILKAVAIELKKIGFSIILGPVLDVVTKFSHQLVGVRSFGTTIEDVTKYGRMCAKGLQDGGLFTVGKHFPGIGNAAVDSLLELPMIGDSLDQVRHFNVRPFANLIEEGLLDGVSAAGCGVPNISPDETHACLSPIVLNQLLREELKFDGLILSECLEMETLYHSFGLEQGVILALNAGCDLVMVCHDWELQNQAIESIKKAIINFPSDTLLSSFRRIEKLQERLPSWSEIFPEGELSAKQPPTLFKYEFPEQWEEHQKLSSLAYKKSITMVRDFSGALPISNYLTSSEERDSILLLTPFIDPTYPCETVDKSNGRLHKGEEVFQKFGEFLSDHPIRKTKPYNVLHTTYTANGLTQLHESLIEQSKVVIVVTSEASRHMHQIGVVKYVSLLCGANPASLNRNFTKGAPPASTKPLIIVATQSPYDFFYNKTIGSAYLCCYDYTNNAFSKLTEVLMGDYEPEGCVPGEKKFLLRIKAEQPNKTNNTPRRRWLVDELDWHRDGESITKLFRSNFDRRNSKIDYEDSKFYKRLSGLLATTKRTQKSFVVRNSSLNIVLGFILTYVAEVQGVKSGRIIMLLVDKSKRYQNIGKSLHSRAMKYFKEANCSQVYLGSCGLPLIHLDDISSAATSFFTSVGWNIERSAKRYIMVLDQWDDAPEITDDNCIFDKNADKIIARDLLTHETVGTVTTFTSDSQLSKYFPFIDSICNGKGVIGGLIWFTGDSRVKHGVVSSAITYFGSSVDAIMTIESDHSLQQLGFREWAWYYDYYGKRDV</sequence>
<dbReference type="Pfam" id="PF00933">
    <property type="entry name" value="Glyco_hydro_3"/>
    <property type="match status" value="1"/>
</dbReference>
<dbReference type="Gene3D" id="3.20.20.300">
    <property type="entry name" value="Glycoside hydrolase, family 3, N-terminal domain"/>
    <property type="match status" value="1"/>
</dbReference>
<dbReference type="InterPro" id="IPR050226">
    <property type="entry name" value="NagZ_Beta-hexosaminidase"/>
</dbReference>
<evidence type="ECO:0000259" key="4">
    <source>
        <dbReference type="Pfam" id="PF00933"/>
    </source>
</evidence>
<dbReference type="PANTHER" id="PTHR30480">
    <property type="entry name" value="BETA-HEXOSAMINIDASE-RELATED"/>
    <property type="match status" value="1"/>
</dbReference>